<evidence type="ECO:0000313" key="2">
    <source>
        <dbReference type="EMBL" id="PIZ63236.1"/>
    </source>
</evidence>
<proteinExistence type="predicted"/>
<protein>
    <submittedName>
        <fullName evidence="2">Uncharacterized protein</fullName>
    </submittedName>
</protein>
<organism evidence="2 3">
    <name type="scientific">Candidatus Roizmanbacteria bacterium CG_4_10_14_0_2_um_filter_39_13</name>
    <dbReference type="NCBI Taxonomy" id="1974825"/>
    <lineage>
        <taxon>Bacteria</taxon>
        <taxon>Candidatus Roizmaniibacteriota</taxon>
    </lineage>
</organism>
<evidence type="ECO:0000256" key="1">
    <source>
        <dbReference type="SAM" id="MobiDB-lite"/>
    </source>
</evidence>
<dbReference type="AlphaFoldDB" id="A0A2M7TZI0"/>
<gene>
    <name evidence="2" type="ORF">COY16_02575</name>
</gene>
<dbReference type="EMBL" id="PFOB01000028">
    <property type="protein sequence ID" value="PIZ63236.1"/>
    <property type="molecule type" value="Genomic_DNA"/>
</dbReference>
<comment type="caution">
    <text evidence="2">The sequence shown here is derived from an EMBL/GenBank/DDBJ whole genome shotgun (WGS) entry which is preliminary data.</text>
</comment>
<reference evidence="3" key="1">
    <citation type="submission" date="2017-09" db="EMBL/GenBank/DDBJ databases">
        <title>Depth-based differentiation of microbial function through sediment-hosted aquifers and enrichment of novel symbionts in the deep terrestrial subsurface.</title>
        <authorList>
            <person name="Probst A.J."/>
            <person name="Ladd B."/>
            <person name="Jarett J.K."/>
            <person name="Geller-Mcgrath D.E."/>
            <person name="Sieber C.M.K."/>
            <person name="Emerson J.B."/>
            <person name="Anantharaman K."/>
            <person name="Thomas B.C."/>
            <person name="Malmstrom R."/>
            <person name="Stieglmeier M."/>
            <person name="Klingl A."/>
            <person name="Woyke T."/>
            <person name="Ryan C.M."/>
            <person name="Banfield J.F."/>
        </authorList>
    </citation>
    <scope>NUCLEOTIDE SEQUENCE [LARGE SCALE GENOMIC DNA]</scope>
</reference>
<name>A0A2M7TZI0_9BACT</name>
<dbReference type="Proteomes" id="UP000228503">
    <property type="component" value="Unassembled WGS sequence"/>
</dbReference>
<evidence type="ECO:0000313" key="3">
    <source>
        <dbReference type="Proteomes" id="UP000228503"/>
    </source>
</evidence>
<sequence>MWSYKAHPIRVSFPDLPAGRQVLSRRCHSRTVRLVILESEAKSDLAKRIGDPGTTDMDSRFHGNDKKEVGDDSKISRLHRGVLYDIQHTTYSSHAKIDIALIVKWI</sequence>
<accession>A0A2M7TZI0</accession>
<feature type="compositionally biased region" description="Basic and acidic residues" evidence="1">
    <location>
        <begin position="57"/>
        <end position="72"/>
    </location>
</feature>
<feature type="region of interest" description="Disordered" evidence="1">
    <location>
        <begin position="47"/>
        <end position="72"/>
    </location>
</feature>